<accession>A0A0B7C4M8</accession>
<feature type="region of interest" description="Disordered" evidence="1">
    <location>
        <begin position="1"/>
        <end position="119"/>
    </location>
</feature>
<organism evidence="2">
    <name type="scientific">Arion vulgaris</name>
    <dbReference type="NCBI Taxonomy" id="1028688"/>
    <lineage>
        <taxon>Eukaryota</taxon>
        <taxon>Metazoa</taxon>
        <taxon>Spiralia</taxon>
        <taxon>Lophotrochozoa</taxon>
        <taxon>Mollusca</taxon>
        <taxon>Gastropoda</taxon>
        <taxon>Heterobranchia</taxon>
        <taxon>Euthyneura</taxon>
        <taxon>Panpulmonata</taxon>
        <taxon>Eupulmonata</taxon>
        <taxon>Stylommatophora</taxon>
        <taxon>Helicina</taxon>
        <taxon>Arionoidea</taxon>
        <taxon>Arionidae</taxon>
        <taxon>Arion</taxon>
    </lineage>
</organism>
<feature type="compositionally biased region" description="Polar residues" evidence="1">
    <location>
        <begin position="91"/>
        <end position="113"/>
    </location>
</feature>
<proteinExistence type="predicted"/>
<protein>
    <submittedName>
        <fullName evidence="2">Uncharacterized protein</fullName>
    </submittedName>
</protein>
<name>A0A0B7C4M8_9EUPU</name>
<sequence>PPYPTAVRQQRVEEMAQTKTPSTQQDFLISNQMNKQRMQQPPYFQYPSPRDQQQNKKSVDQGSVSIQKQPPIPPQRLQSQLRGKLSDDVSHTSQSPHADNTLPQQDYSTNTNMMDPEAQKLRFAYERVHSLRMAPENAPPRRQPAPIQTVKEDPNMSDRDVLETN</sequence>
<feature type="region of interest" description="Disordered" evidence="1">
    <location>
        <begin position="131"/>
        <end position="165"/>
    </location>
</feature>
<dbReference type="AlphaFoldDB" id="A0A0B7C4M8"/>
<evidence type="ECO:0000256" key="1">
    <source>
        <dbReference type="SAM" id="MobiDB-lite"/>
    </source>
</evidence>
<dbReference type="EMBL" id="HACG01052534">
    <property type="protein sequence ID" value="CEK99405.1"/>
    <property type="molecule type" value="Transcribed_RNA"/>
</dbReference>
<gene>
    <name evidence="2" type="primary">ORF221190</name>
</gene>
<feature type="compositionally biased region" description="Basic and acidic residues" evidence="1">
    <location>
        <begin position="150"/>
        <end position="165"/>
    </location>
</feature>
<feature type="compositionally biased region" description="Polar residues" evidence="1">
    <location>
        <begin position="17"/>
        <end position="39"/>
    </location>
</feature>
<feature type="non-terminal residue" evidence="2">
    <location>
        <position position="165"/>
    </location>
</feature>
<reference evidence="2" key="1">
    <citation type="submission" date="2014-12" db="EMBL/GenBank/DDBJ databases">
        <title>Insight into the proteome of Arion vulgaris.</title>
        <authorList>
            <person name="Aradska J."/>
            <person name="Bulat T."/>
            <person name="Smidak R."/>
            <person name="Sarate P."/>
            <person name="Gangsoo J."/>
            <person name="Sialana F."/>
            <person name="Bilban M."/>
            <person name="Lubec G."/>
        </authorList>
    </citation>
    <scope>NUCLEOTIDE SEQUENCE</scope>
    <source>
        <tissue evidence="2">Skin</tissue>
    </source>
</reference>
<feature type="non-terminal residue" evidence="2">
    <location>
        <position position="1"/>
    </location>
</feature>
<evidence type="ECO:0000313" key="2">
    <source>
        <dbReference type="EMBL" id="CEK99405.1"/>
    </source>
</evidence>